<dbReference type="OrthoDB" id="418595at2759"/>
<dbReference type="SUPFAM" id="SSF48452">
    <property type="entry name" value="TPR-like"/>
    <property type="match status" value="1"/>
</dbReference>
<dbReference type="AlphaFoldDB" id="A0A5J4YTT0"/>
<dbReference type="PANTHER" id="PTHR48108">
    <property type="entry name" value="CBS DOMAIN-CONTAINING PROTEIN CBSX2, CHLOROPLASTIC"/>
    <property type="match status" value="1"/>
</dbReference>
<dbReference type="PANTHER" id="PTHR48108:SF26">
    <property type="entry name" value="CBS DOMAIN-CONTAINING PROTEIN DDB_G0289609"/>
    <property type="match status" value="1"/>
</dbReference>
<keyword evidence="2" id="KW-0129">CBS domain</keyword>
<feature type="region of interest" description="Disordered" evidence="3">
    <location>
        <begin position="584"/>
        <end position="611"/>
    </location>
</feature>
<dbReference type="PROSITE" id="PS51371">
    <property type="entry name" value="CBS"/>
    <property type="match status" value="1"/>
</dbReference>
<dbReference type="OMA" id="HNESHEF"/>
<sequence>MLDNWEGQRVTATSCRMGDRVAPSARTVGAVATNGRSKLVAVSPGSSVQELCAALHSAQADAALVLDGDEKGQGSDAMCVVTCHDIVRAMAAGKKDVGKLRVAELLPATEERRLIALKSSHPALDALQLMETQKQKHVLVLGDREDVLQERRRSTSKISSSDSSDPIALLDALGLCYDVLALAHTSHSALPTKRTWRFWQLAISAKRSGGVTAVPAPSKAVESVALDSHFVAPQADLDQVCRALAASSSGSVIVLNTNLYPDEIVGIVTCSDIVNRVLCGKNRQRCMAQDIMTRDPVVIPSSCSLTDALQRMQAQRFRHLPVRYASRLESNERYGMVTVLQLAVHTLSEAYSALGIEEQPNVERAHVRARERTSAGMGHSASFAEKTPTQEHDTQNQQSTSWWDMLRNAATGRVEDATLPIDAEKNVVTTSLESEKRRSANIQQAKEVAFKIEYPAGAFHRFKLSEQHLCMQKLRFEIGRRIRADSKSDNAVSAARLSYADEEGDDVLLVCDEDLMECASLASELHWKVIKLKLTFDTEPGAHCLVPPSADPAQALNESADGVNSTAHYQLEDLTDELDVDAVAPDSSSTTLTPAAVSTTSGAADGSTGDEPAAVDASFASGDLEAAISHYAKVIAREPNNLRARSGRAAALLIHGDSVLAEADYKYVIDAIASGAQSQDDQEKHAHLLDSCYSGLSEALLDLGRFEEGYSFALQVQDGAVSTASINTFREELDAQRDLATSAKRRGDASDAMTYFTKAIRLNEILARGSAAKSSHCEWEPQLYLERAEVYLALGDRDMARQDLLKVYPTPLDFDRRAVALAEQLEVAAVRLPEEPIGEAGQSQQEKRAKVAALGAMLKNIDL</sequence>
<feature type="domain" description="PB1" evidence="5">
    <location>
        <begin position="447"/>
        <end position="537"/>
    </location>
</feature>
<dbReference type="PROSITE" id="PS51745">
    <property type="entry name" value="PB1"/>
    <property type="match status" value="1"/>
</dbReference>
<feature type="compositionally biased region" description="Polar residues" evidence="3">
    <location>
        <begin position="586"/>
        <end position="602"/>
    </location>
</feature>
<evidence type="ECO:0000313" key="6">
    <source>
        <dbReference type="EMBL" id="KAA8494921.1"/>
    </source>
</evidence>
<dbReference type="InterPro" id="IPR051462">
    <property type="entry name" value="CBS_domain-containing"/>
</dbReference>
<keyword evidence="1" id="KW-0677">Repeat</keyword>
<dbReference type="SMART" id="SM00116">
    <property type="entry name" value="CBS"/>
    <property type="match status" value="3"/>
</dbReference>
<dbReference type="EMBL" id="VRMN01000004">
    <property type="protein sequence ID" value="KAA8494921.1"/>
    <property type="molecule type" value="Genomic_DNA"/>
</dbReference>
<proteinExistence type="predicted"/>
<dbReference type="SMART" id="SM00666">
    <property type="entry name" value="PB1"/>
    <property type="match status" value="1"/>
</dbReference>
<dbReference type="SUPFAM" id="SSF54631">
    <property type="entry name" value="CBS-domain pair"/>
    <property type="match status" value="2"/>
</dbReference>
<evidence type="ECO:0000256" key="3">
    <source>
        <dbReference type="SAM" id="MobiDB-lite"/>
    </source>
</evidence>
<dbReference type="InterPro" id="IPR000644">
    <property type="entry name" value="CBS_dom"/>
</dbReference>
<organism evidence="6 7">
    <name type="scientific">Porphyridium purpureum</name>
    <name type="common">Red alga</name>
    <name type="synonym">Porphyridium cruentum</name>
    <dbReference type="NCBI Taxonomy" id="35688"/>
    <lineage>
        <taxon>Eukaryota</taxon>
        <taxon>Rhodophyta</taxon>
        <taxon>Bangiophyceae</taxon>
        <taxon>Porphyridiales</taxon>
        <taxon>Porphyridiaceae</taxon>
        <taxon>Porphyridium</taxon>
    </lineage>
</organism>
<dbReference type="InterPro" id="IPR000270">
    <property type="entry name" value="PB1_dom"/>
</dbReference>
<dbReference type="SUPFAM" id="SSF54277">
    <property type="entry name" value="CAD &amp; PB1 domains"/>
    <property type="match status" value="1"/>
</dbReference>
<keyword evidence="7" id="KW-1185">Reference proteome</keyword>
<dbReference type="InterPro" id="IPR053793">
    <property type="entry name" value="PB1-like"/>
</dbReference>
<feature type="region of interest" description="Disordered" evidence="3">
    <location>
        <begin position="372"/>
        <end position="398"/>
    </location>
</feature>
<feature type="domain" description="CBS" evidence="4">
    <location>
        <begin position="292"/>
        <end position="352"/>
    </location>
</feature>
<name>A0A5J4YTT0_PORPP</name>
<protein>
    <submittedName>
        <fullName evidence="6">CBS domain-containing protein CBSCBSPB3</fullName>
    </submittedName>
</protein>
<dbReference type="Pfam" id="PF00564">
    <property type="entry name" value="PB1"/>
    <property type="match status" value="1"/>
</dbReference>
<accession>A0A5J4YTT0</accession>
<dbReference type="InterPro" id="IPR011990">
    <property type="entry name" value="TPR-like_helical_dom_sf"/>
</dbReference>
<dbReference type="InterPro" id="IPR046342">
    <property type="entry name" value="CBS_dom_sf"/>
</dbReference>
<comment type="caution">
    <text evidence="6">The sequence shown here is derived from an EMBL/GenBank/DDBJ whole genome shotgun (WGS) entry which is preliminary data.</text>
</comment>
<dbReference type="Proteomes" id="UP000324585">
    <property type="component" value="Unassembled WGS sequence"/>
</dbReference>
<dbReference type="CDD" id="cd02205">
    <property type="entry name" value="CBS_pair_SF"/>
    <property type="match status" value="1"/>
</dbReference>
<evidence type="ECO:0000256" key="1">
    <source>
        <dbReference type="ARBA" id="ARBA00022737"/>
    </source>
</evidence>
<evidence type="ECO:0000259" key="5">
    <source>
        <dbReference type="PROSITE" id="PS51745"/>
    </source>
</evidence>
<dbReference type="Gene3D" id="3.10.20.90">
    <property type="entry name" value="Phosphatidylinositol 3-kinase Catalytic Subunit, Chain A, domain 1"/>
    <property type="match status" value="1"/>
</dbReference>
<dbReference type="Pfam" id="PF00571">
    <property type="entry name" value="CBS"/>
    <property type="match status" value="1"/>
</dbReference>
<evidence type="ECO:0000256" key="2">
    <source>
        <dbReference type="PROSITE-ProRule" id="PRU00703"/>
    </source>
</evidence>
<dbReference type="Gene3D" id="3.10.580.10">
    <property type="entry name" value="CBS-domain"/>
    <property type="match status" value="2"/>
</dbReference>
<evidence type="ECO:0000259" key="4">
    <source>
        <dbReference type="PROSITE" id="PS51371"/>
    </source>
</evidence>
<reference evidence="7" key="1">
    <citation type="journal article" date="2019" name="Nat. Commun.">
        <title>Expansion of phycobilisome linker gene families in mesophilic red algae.</title>
        <authorList>
            <person name="Lee J."/>
            <person name="Kim D."/>
            <person name="Bhattacharya D."/>
            <person name="Yoon H.S."/>
        </authorList>
    </citation>
    <scope>NUCLEOTIDE SEQUENCE [LARGE SCALE GENOMIC DNA]</scope>
    <source>
        <strain evidence="7">CCMP 1328</strain>
    </source>
</reference>
<dbReference type="Gene3D" id="1.25.40.10">
    <property type="entry name" value="Tetratricopeptide repeat domain"/>
    <property type="match status" value="2"/>
</dbReference>
<evidence type="ECO:0000313" key="7">
    <source>
        <dbReference type="Proteomes" id="UP000324585"/>
    </source>
</evidence>
<gene>
    <name evidence="6" type="ORF">FVE85_3162</name>
</gene>